<dbReference type="STRING" id="349095.SAMN05660299_02240"/>
<dbReference type="SMART" id="SM00062">
    <property type="entry name" value="PBPb"/>
    <property type="match status" value="1"/>
</dbReference>
<dbReference type="GO" id="GO:0016020">
    <property type="term" value="C:membrane"/>
    <property type="evidence" value="ECO:0007669"/>
    <property type="project" value="InterPro"/>
</dbReference>
<keyword evidence="1 2" id="KW-0732">Signal</keyword>
<accession>A0A1G9Z823</accession>
<keyword evidence="6" id="KW-1185">Reference proteome</keyword>
<reference evidence="5 6" key="1">
    <citation type="submission" date="2016-10" db="EMBL/GenBank/DDBJ databases">
        <authorList>
            <person name="de Groot N.N."/>
        </authorList>
    </citation>
    <scope>NUCLEOTIDE SEQUENCE [LARGE SCALE GENOMIC DNA]</scope>
    <source>
        <strain evidence="5 6">DSM 16981</strain>
    </source>
</reference>
<dbReference type="Gene3D" id="3.40.190.10">
    <property type="entry name" value="Periplasmic binding protein-like II"/>
    <property type="match status" value="2"/>
</dbReference>
<sequence length="262" mass="28179">MNKKCIAFVAASMAAVTMIAGCGSSTGDKKDGAKDTKPFVVGTEPTFPPFEFTQDDKYVGFDMDFSQAIADKMGRKLEIKSMGFDALIPALKSGQIDMIAAGMDATPERKKQVLFTDVYFRGGYVIVVRKDNTDITGWDSLAGKTVGAQVGTKPVDIAQEKGAKVKQYDANSQGWLELGSKSCDAVVIDNAVAMYYLSQGGDKDLKMVGDPILSSGSALAISKDHPETLEAVNKAVAELKKDGTYAKLYKKWFGQEPPKDAN</sequence>
<dbReference type="PROSITE" id="PS51257">
    <property type="entry name" value="PROKAR_LIPOPROTEIN"/>
    <property type="match status" value="1"/>
</dbReference>
<feature type="domain" description="Solute-binding protein family 3/N-terminal" evidence="3">
    <location>
        <begin position="38"/>
        <end position="256"/>
    </location>
</feature>
<feature type="domain" description="Ionotropic glutamate receptor C-terminal" evidence="4">
    <location>
        <begin position="38"/>
        <end position="255"/>
    </location>
</feature>
<feature type="chain" id="PRO_5038851238" evidence="2">
    <location>
        <begin position="21"/>
        <end position="262"/>
    </location>
</feature>
<proteinExistence type="predicted"/>
<dbReference type="Pfam" id="PF00497">
    <property type="entry name" value="SBP_bac_3"/>
    <property type="match status" value="1"/>
</dbReference>
<feature type="signal peptide" evidence="2">
    <location>
        <begin position="1"/>
        <end position="20"/>
    </location>
</feature>
<name>A0A1G9Z823_9FIRM</name>
<evidence type="ECO:0000313" key="6">
    <source>
        <dbReference type="Proteomes" id="UP000199309"/>
    </source>
</evidence>
<dbReference type="GO" id="GO:0015276">
    <property type="term" value="F:ligand-gated monoatomic ion channel activity"/>
    <property type="evidence" value="ECO:0007669"/>
    <property type="project" value="InterPro"/>
</dbReference>
<evidence type="ECO:0000259" key="3">
    <source>
        <dbReference type="SMART" id="SM00062"/>
    </source>
</evidence>
<evidence type="ECO:0000259" key="4">
    <source>
        <dbReference type="SMART" id="SM00079"/>
    </source>
</evidence>
<protein>
    <submittedName>
        <fullName evidence="5">Polar amino acid transport system substrate-binding protein</fullName>
    </submittedName>
</protein>
<dbReference type="PANTHER" id="PTHR35936:SF17">
    <property type="entry name" value="ARGININE-BINDING EXTRACELLULAR PROTEIN ARTP"/>
    <property type="match status" value="1"/>
</dbReference>
<dbReference type="AlphaFoldDB" id="A0A1G9Z823"/>
<dbReference type="InterPro" id="IPR001320">
    <property type="entry name" value="Iontro_rcpt_C"/>
</dbReference>
<dbReference type="CDD" id="cd13624">
    <property type="entry name" value="PBP2_Arg_Lys_His"/>
    <property type="match status" value="1"/>
</dbReference>
<evidence type="ECO:0000256" key="1">
    <source>
        <dbReference type="ARBA" id="ARBA00022729"/>
    </source>
</evidence>
<evidence type="ECO:0000313" key="5">
    <source>
        <dbReference type="EMBL" id="SDN16756.1"/>
    </source>
</evidence>
<organism evidence="5 6">
    <name type="scientific">Megasphaera paucivorans</name>
    <dbReference type="NCBI Taxonomy" id="349095"/>
    <lineage>
        <taxon>Bacteria</taxon>
        <taxon>Bacillati</taxon>
        <taxon>Bacillota</taxon>
        <taxon>Negativicutes</taxon>
        <taxon>Veillonellales</taxon>
        <taxon>Veillonellaceae</taxon>
        <taxon>Megasphaera</taxon>
    </lineage>
</organism>
<dbReference type="RefSeq" id="WP_091651934.1">
    <property type="nucleotide sequence ID" value="NZ_FNHQ01000028.1"/>
</dbReference>
<dbReference type="Proteomes" id="UP000199309">
    <property type="component" value="Unassembled WGS sequence"/>
</dbReference>
<dbReference type="PANTHER" id="PTHR35936">
    <property type="entry name" value="MEMBRANE-BOUND LYTIC MUREIN TRANSGLYCOSYLASE F"/>
    <property type="match status" value="1"/>
</dbReference>
<dbReference type="SMART" id="SM00079">
    <property type="entry name" value="PBPe"/>
    <property type="match status" value="1"/>
</dbReference>
<dbReference type="SUPFAM" id="SSF53850">
    <property type="entry name" value="Periplasmic binding protein-like II"/>
    <property type="match status" value="1"/>
</dbReference>
<gene>
    <name evidence="5" type="ORF">SAMN05660299_02240</name>
</gene>
<dbReference type="OrthoDB" id="9774451at2"/>
<dbReference type="InterPro" id="IPR001638">
    <property type="entry name" value="Solute-binding_3/MltF_N"/>
</dbReference>
<dbReference type="EMBL" id="FNHQ01000028">
    <property type="protein sequence ID" value="SDN16756.1"/>
    <property type="molecule type" value="Genomic_DNA"/>
</dbReference>
<evidence type="ECO:0000256" key="2">
    <source>
        <dbReference type="SAM" id="SignalP"/>
    </source>
</evidence>